<dbReference type="PANTHER" id="PTHR34491">
    <property type="entry name" value="A-TYPE INCLUSION PROTEIN, PUTATIVE-RELATED"/>
    <property type="match status" value="1"/>
</dbReference>
<evidence type="ECO:0000256" key="1">
    <source>
        <dbReference type="SAM" id="Coils"/>
    </source>
</evidence>
<feature type="region of interest" description="Disordered" evidence="2">
    <location>
        <begin position="986"/>
        <end position="1020"/>
    </location>
</feature>
<reference evidence="3 4" key="1">
    <citation type="journal article" date="2016" name="Nat. Commun.">
        <title>Thousands of microbial genomes shed light on interconnected biogeochemical processes in an aquifer system.</title>
        <authorList>
            <person name="Anantharaman K."/>
            <person name="Brown C.T."/>
            <person name="Hug L.A."/>
            <person name="Sharon I."/>
            <person name="Castelle C.J."/>
            <person name="Probst A.J."/>
            <person name="Thomas B.C."/>
            <person name="Singh A."/>
            <person name="Wilkins M.J."/>
            <person name="Karaoz U."/>
            <person name="Brodie E.L."/>
            <person name="Williams K.H."/>
            <person name="Hubbard S.S."/>
            <person name="Banfield J.F."/>
        </authorList>
    </citation>
    <scope>NUCLEOTIDE SEQUENCE [LARGE SCALE GENOMIC DNA]</scope>
</reference>
<feature type="region of interest" description="Disordered" evidence="2">
    <location>
        <begin position="1379"/>
        <end position="1472"/>
    </location>
</feature>
<accession>A0A1G2BBC8</accession>
<feature type="region of interest" description="Disordered" evidence="2">
    <location>
        <begin position="1"/>
        <end position="63"/>
    </location>
</feature>
<feature type="coiled-coil region" evidence="1">
    <location>
        <begin position="227"/>
        <end position="254"/>
    </location>
</feature>
<sequence>MRKTVKKRKLPEVVRKGKTAPSASPVPAQNDPAEQLREAKRKLAEAQKKREAEKEARLASKVEQAKGATVTDLELTQTKGHTPDSNAVYLGQAKNATTVDRAYEVTAHFPFPQAFTGDVFITEPASDTKENYQALPLLEVEVGALYQEVVNEYFYNKALTAPFFLETGQDSAFEDILKGDDQTEKEKIRLEFMKLGNEYVANQDELWINFLEIFEHILDFSKIDGSAKSADEKKAEAQKSIKAIEDKITEIKNILTATSGKIKEMRALLKDPNAHTVGALKLTQEEKKKTIAEKLKDVLTFNGLGITTVLDQDSIDSFLSTLTASDLREASFDYLKIEQQGQEHFIELQKKLTEAGHPIKTDPIFAITPKTGETISLIARDGAQTVALNKRTAIVRYKVIGGNAPGKSYNQDRVELQIDKPAVWCRLDRQAFIDMINNGTMEIVEPSAKDAQYLEWLKNSSTPLPELIRYIHGATVTGRENYRLADMLETDPVLRERALQALNERFFNYVRAFNITELNTILTDQNASLVIADYLIPSVGAAPRSINCEVRLPDVPALRLAITGNEAQDRLALTADQTGLVAQLKSALAQKEAGATTPATAEAQEVLEAQAKEVCENAQKKAQDIASLLSGLLDENFSQGLAKAFQAYGPEANKTDGTTDNFTAQLKATLEQAQQISTTISANIHIDDFIKAAWSKGEPTKALANLNQLDVLLGKLQNGLRALKKIDFTAATALQEKITSAETQYQAAQKAKEKISDQLLSVQTAKKATNETLDTSLTDDLKSAQAELKKKSDILTELRQQQADLPAVTSGFLEHLTDFGKTANQIALVAQELKLTSFGLSEAEGWGAVPEKVSLKNKTSEIASIDQLIEAMPPAIFDKNRRRYEFVDGEGAFILENMISFGFTPKDYASGRRGTEFIWTHEYGKTFGLHNATRYAAEVDDFQAGFHLVPLIPDANGVLVRQEPLAHIIYYRNFLEFFKSGKLKPAGTPSPDDVPTEKIRSVSSSSASVDATEKAGLRQEPAAAAKAEDRFFQEGMSEEERRKYIRLDDVDGLPDVTDLLAETPVRSLTPEEIKKFTRETVIAGLLADGYLTTEEVKQGQGLMEPLEIEDKFVTKVDGQKVDISFTDNKVWVMVRDETETEQVLNGVSGEYEYSTPQMIDFIKLFKDGVIFRKKSEPPKPDGGEEPTPAAPDTVELNATPEIPSTATAETPAPEGGRAELQPYENFGREYLFNYLLAKFRLTDKDIVHDLPTDHYLTRSFTTKAGQSLNMRFTKDIVLITPSKTADSDISFHGIPGITGRYKYKTQDMPYLLSLFDDGQIVRRTFQEMPTTEGTYITREATTEPIGSAFLGNERFLEELSPDEEEVPADSAVAQIEPAQAQEQPVEELPGATEEFLPQSGSTQKTPIENRMTEVPSTEKQTGTASDAEQFDDIALTPDDSEDSGEIIDEYTSELSDPNETETNKKKVDSAAV</sequence>
<name>A0A1G2BBC8_9BACT</name>
<protein>
    <submittedName>
        <fullName evidence="3">Uncharacterized protein</fullName>
    </submittedName>
</protein>
<feature type="compositionally biased region" description="Polar residues" evidence="2">
    <location>
        <begin position="1414"/>
        <end position="1426"/>
    </location>
</feature>
<dbReference type="EMBL" id="MHKI01000021">
    <property type="protein sequence ID" value="OGY86335.1"/>
    <property type="molecule type" value="Genomic_DNA"/>
</dbReference>
<evidence type="ECO:0000313" key="4">
    <source>
        <dbReference type="Proteomes" id="UP000176420"/>
    </source>
</evidence>
<keyword evidence="1" id="KW-0175">Coiled coil</keyword>
<organism evidence="3 4">
    <name type="scientific">Candidatus Kerfeldbacteria bacterium RIFOXYB2_FULL_38_14</name>
    <dbReference type="NCBI Taxonomy" id="1798547"/>
    <lineage>
        <taxon>Bacteria</taxon>
        <taxon>Candidatus Kerfeldiibacteriota</taxon>
    </lineage>
</organism>
<feature type="coiled-coil region" evidence="1">
    <location>
        <begin position="731"/>
        <end position="801"/>
    </location>
</feature>
<comment type="caution">
    <text evidence="3">The sequence shown here is derived from an EMBL/GenBank/DDBJ whole genome shotgun (WGS) entry which is preliminary data.</text>
</comment>
<feature type="compositionally biased region" description="Basic and acidic residues" evidence="2">
    <location>
        <begin position="34"/>
        <end position="63"/>
    </location>
</feature>
<feature type="compositionally biased region" description="Acidic residues" evidence="2">
    <location>
        <begin position="1438"/>
        <end position="1459"/>
    </location>
</feature>
<feature type="compositionally biased region" description="Basic and acidic residues" evidence="2">
    <location>
        <begin position="1461"/>
        <end position="1472"/>
    </location>
</feature>
<dbReference type="PANTHER" id="PTHR34491:SF156">
    <property type="entry name" value="KINESIN MOTOR DOMAIN-CONTAINING PROTEIN"/>
    <property type="match status" value="1"/>
</dbReference>
<evidence type="ECO:0000256" key="2">
    <source>
        <dbReference type="SAM" id="MobiDB-lite"/>
    </source>
</evidence>
<feature type="region of interest" description="Disordered" evidence="2">
    <location>
        <begin position="1173"/>
        <end position="1219"/>
    </location>
</feature>
<evidence type="ECO:0000313" key="3">
    <source>
        <dbReference type="EMBL" id="OGY86335.1"/>
    </source>
</evidence>
<proteinExistence type="predicted"/>
<gene>
    <name evidence="3" type="ORF">A2319_02975</name>
</gene>
<dbReference type="Proteomes" id="UP000176420">
    <property type="component" value="Unassembled WGS sequence"/>
</dbReference>
<feature type="compositionally biased region" description="Basic and acidic residues" evidence="2">
    <location>
        <begin position="1173"/>
        <end position="1182"/>
    </location>
</feature>